<keyword evidence="3" id="KW-0813">Transport</keyword>
<feature type="domain" description="Bicarbonate transporter-like transmembrane" evidence="10">
    <location>
        <begin position="460"/>
        <end position="521"/>
    </location>
</feature>
<accession>A0A085MIL5</accession>
<name>A0A085MIL5_9BILA</name>
<dbReference type="GO" id="GO:0051453">
    <property type="term" value="P:regulation of intracellular pH"/>
    <property type="evidence" value="ECO:0007669"/>
    <property type="project" value="TreeGrafter"/>
</dbReference>
<evidence type="ECO:0000256" key="4">
    <source>
        <dbReference type="ARBA" id="ARBA00022475"/>
    </source>
</evidence>
<dbReference type="Gene3D" id="3.40.930.10">
    <property type="entry name" value="Mannitol-specific EII, Chain A"/>
    <property type="match status" value="1"/>
</dbReference>
<dbReference type="SUPFAM" id="SSF55804">
    <property type="entry name" value="Phoshotransferase/anion transport protein"/>
    <property type="match status" value="1"/>
</dbReference>
<keyword evidence="5 9" id="KW-0812">Transmembrane</keyword>
<evidence type="ECO:0008006" key="14">
    <source>
        <dbReference type="Google" id="ProtNLM"/>
    </source>
</evidence>
<dbReference type="InterPro" id="IPR003020">
    <property type="entry name" value="HCO3_transpt_euk"/>
</dbReference>
<feature type="domain" description="Bicarbonate transporter-like transmembrane" evidence="10">
    <location>
        <begin position="609"/>
        <end position="1104"/>
    </location>
</feature>
<dbReference type="InterPro" id="IPR016152">
    <property type="entry name" value="PTrfase/Anion_transptr"/>
</dbReference>
<keyword evidence="4" id="KW-1003">Cell membrane</keyword>
<dbReference type="PANTHER" id="PTHR11453">
    <property type="entry name" value="ANION EXCHANGE PROTEIN"/>
    <property type="match status" value="1"/>
</dbReference>
<keyword evidence="7" id="KW-0406">Ion transport</keyword>
<feature type="transmembrane region" description="Helical" evidence="9">
    <location>
        <begin position="492"/>
        <end position="513"/>
    </location>
</feature>
<reference evidence="12 13" key="1">
    <citation type="journal article" date="2014" name="Nat. Genet.">
        <title>Genome and transcriptome of the porcine whipworm Trichuris suis.</title>
        <authorList>
            <person name="Jex A.R."/>
            <person name="Nejsum P."/>
            <person name="Schwarz E.M."/>
            <person name="Hu L."/>
            <person name="Young N.D."/>
            <person name="Hall R.S."/>
            <person name="Korhonen P.K."/>
            <person name="Liao S."/>
            <person name="Thamsborg S."/>
            <person name="Xia J."/>
            <person name="Xu P."/>
            <person name="Wang S."/>
            <person name="Scheerlinck J.P."/>
            <person name="Hofmann A."/>
            <person name="Sternberg P.W."/>
            <person name="Wang J."/>
            <person name="Gasser R.B."/>
        </authorList>
    </citation>
    <scope>NUCLEOTIDE SEQUENCE [LARGE SCALE GENOMIC DNA]</scope>
    <source>
        <strain evidence="12">DCEP-RM93M</strain>
    </source>
</reference>
<dbReference type="Pfam" id="PF00955">
    <property type="entry name" value="HCO3_cotransp"/>
    <property type="match status" value="2"/>
</dbReference>
<keyword evidence="13" id="KW-1185">Reference proteome</keyword>
<comment type="similarity">
    <text evidence="2">Belongs to the anion exchanger (TC 2.A.31) family.</text>
</comment>
<dbReference type="Proteomes" id="UP000030764">
    <property type="component" value="Unassembled WGS sequence"/>
</dbReference>
<comment type="subcellular location">
    <subcellularLocation>
        <location evidence="1">Cell membrane</location>
        <topology evidence="1">Multi-pass membrane protein</topology>
    </subcellularLocation>
</comment>
<evidence type="ECO:0000256" key="9">
    <source>
        <dbReference type="SAM" id="Phobius"/>
    </source>
</evidence>
<feature type="transmembrane region" description="Helical" evidence="9">
    <location>
        <begin position="702"/>
        <end position="720"/>
    </location>
</feature>
<evidence type="ECO:0000256" key="5">
    <source>
        <dbReference type="ARBA" id="ARBA00022692"/>
    </source>
</evidence>
<feature type="transmembrane region" description="Helical" evidence="9">
    <location>
        <begin position="670"/>
        <end position="695"/>
    </location>
</feature>
<evidence type="ECO:0000256" key="6">
    <source>
        <dbReference type="ARBA" id="ARBA00022989"/>
    </source>
</evidence>
<evidence type="ECO:0000259" key="11">
    <source>
        <dbReference type="Pfam" id="PF07565"/>
    </source>
</evidence>
<dbReference type="GO" id="GO:0008510">
    <property type="term" value="F:sodium:bicarbonate symporter activity"/>
    <property type="evidence" value="ECO:0007669"/>
    <property type="project" value="TreeGrafter"/>
</dbReference>
<keyword evidence="6 9" id="KW-1133">Transmembrane helix</keyword>
<evidence type="ECO:0000256" key="2">
    <source>
        <dbReference type="ARBA" id="ARBA00010993"/>
    </source>
</evidence>
<dbReference type="Pfam" id="PF07565">
    <property type="entry name" value="Band_3_cyto"/>
    <property type="match status" value="2"/>
</dbReference>
<evidence type="ECO:0000256" key="3">
    <source>
        <dbReference type="ARBA" id="ARBA00022448"/>
    </source>
</evidence>
<protein>
    <recommendedName>
        <fullName evidence="14">Anion exchange protein</fullName>
    </recommendedName>
</protein>
<dbReference type="GO" id="GO:0005452">
    <property type="term" value="F:solute:inorganic anion antiporter activity"/>
    <property type="evidence" value="ECO:0007669"/>
    <property type="project" value="InterPro"/>
</dbReference>
<feature type="transmembrane region" description="Helical" evidence="9">
    <location>
        <begin position="601"/>
        <end position="628"/>
    </location>
</feature>
<feature type="transmembrane region" description="Helical" evidence="9">
    <location>
        <begin position="996"/>
        <end position="1014"/>
    </location>
</feature>
<dbReference type="AlphaFoldDB" id="A0A085MIL5"/>
<dbReference type="InterPro" id="IPR013769">
    <property type="entry name" value="Band3_cytoplasmic_dom"/>
</dbReference>
<sequence length="1141" mass="129457">MVERLQICSGAKDSWASLLVVQFKLPPKRSSNNTSHPVSSNSHLKRIQPFHIHCEILCAVKISPVETRNDESHCKEDFEYAWRPTRKDSVIEGRSDQSTFRYCFNELLLGDFLIDPLIFAQKVNIGLGENGPVHRLCSIIEDEEGEISERTCHPLFCEMLKLFDIRSENRFSAVCWREVSRWIKYEETVETESNRWSKPHITLLTLQCLLQLRNSIRSGAELMLDVNVDKFSVLADRGKLGQDGKSVSCRNESVQGHIDGAKIPASSLTINESFYNTNEPIHEESLAMYKSETKLPSIRSPQVNLLRKVAKDTEGACVFIGRPDNISIPFTQFVRLRNATMMKNLFEIPIPLRFLFVLLVPKEHVEKEAEAIARCMGTLFIDEVFSKVCYKARDGNELCQGIDEFLSQCVVVPAGRLSLNCRLEPHENLLPPVPRSIGKPVDLVLSAVQDHEERLQRTGRLFGGLIEDVKIKASWYWSDYYDAFRGRFTQTIAATIFLFFANVSKIITFGGVMDHVLQKQMLKIFTERQSSLEFSMTCTAEPEDAVQPLLLCTSFTSQAHCRNDLIGKFLKLKQNCQKGYRLNRRPFSGCSFAMHENEHALMFISVSFYGTIENLLAGGICGVIYALFSGQPLCVLSATGPCLVFEGLHPKRQYIAIFRKHGMDFLTLRLWVGLWTSAWLILLVAIDASVFVAFITRFTEEAFATLISLIFLVKAVEELVEISHTSPIMTSMEELYRSQCECTFKQNSSSALNFSNFLLPPSANSNMSREECLTIGGAVEGLQCNYKPDVFMFSFILFCGTFLIAEALKVLRNSRFFTTKVRNTVADFNVTIAITVMTAAKWFVGVDVPCLEVPSTFSPTINRSWFLNPAGIEPWWITLVCILPATFFSLLILMDQNITSVIINRPENKLQKHFGYHLDLTVIAILIAVCSFMGIPFYVAATVISLMHADSLRIVSETTAPGDKPQFLGLKEQRVTSLIAHLLIGVSALLTPFMKLIPMPVLLGVFLYMGIVSLSEQQFFQRILIIFMPKKYQPDYLWLRQVQIRRVHLFTAVQVTCFLLLAVVEEYKAISMAFPLMLVFSVAVRKIILEKIFTSRELQVLDDPLPHWRELLRSKRASYDKSNSKIRGQETMLLEVGEKNR</sequence>
<feature type="transmembrane region" description="Helical" evidence="9">
    <location>
        <begin position="914"/>
        <end position="939"/>
    </location>
</feature>
<gene>
    <name evidence="12" type="ORF">M513_01946</name>
</gene>
<evidence type="ECO:0000259" key="10">
    <source>
        <dbReference type="Pfam" id="PF00955"/>
    </source>
</evidence>
<evidence type="ECO:0000256" key="7">
    <source>
        <dbReference type="ARBA" id="ARBA00023065"/>
    </source>
</evidence>
<feature type="transmembrane region" description="Helical" evidence="9">
    <location>
        <begin position="1070"/>
        <end position="1088"/>
    </location>
</feature>
<dbReference type="PANTHER" id="PTHR11453:SF36">
    <property type="entry name" value="ANION EXCHANGE PROTEIN"/>
    <property type="match status" value="1"/>
</dbReference>
<feature type="domain" description="Band 3 cytoplasmic" evidence="11">
    <location>
        <begin position="155"/>
        <end position="236"/>
    </location>
</feature>
<evidence type="ECO:0000256" key="1">
    <source>
        <dbReference type="ARBA" id="ARBA00004651"/>
    </source>
</evidence>
<dbReference type="GO" id="GO:0008509">
    <property type="term" value="F:monoatomic anion transmembrane transporter activity"/>
    <property type="evidence" value="ECO:0007669"/>
    <property type="project" value="InterPro"/>
</dbReference>
<feature type="transmembrane region" description="Helical" evidence="9">
    <location>
        <begin position="823"/>
        <end position="844"/>
    </location>
</feature>
<evidence type="ECO:0000313" key="13">
    <source>
        <dbReference type="Proteomes" id="UP000030764"/>
    </source>
</evidence>
<feature type="transmembrane region" description="Helical" evidence="9">
    <location>
        <begin position="790"/>
        <end position="811"/>
    </location>
</feature>
<feature type="transmembrane region" description="Helical" evidence="9">
    <location>
        <begin position="1047"/>
        <end position="1064"/>
    </location>
</feature>
<keyword evidence="8 9" id="KW-0472">Membrane</keyword>
<evidence type="ECO:0000313" key="12">
    <source>
        <dbReference type="EMBL" id="KFD57061.1"/>
    </source>
</evidence>
<dbReference type="InterPro" id="IPR011531">
    <property type="entry name" value="HCO3_transpt-like_TM_dom"/>
</dbReference>
<feature type="transmembrane region" description="Helical" evidence="9">
    <location>
        <begin position="875"/>
        <end position="893"/>
    </location>
</feature>
<organism evidence="12 13">
    <name type="scientific">Trichuris suis</name>
    <name type="common">pig whipworm</name>
    <dbReference type="NCBI Taxonomy" id="68888"/>
    <lineage>
        <taxon>Eukaryota</taxon>
        <taxon>Metazoa</taxon>
        <taxon>Ecdysozoa</taxon>
        <taxon>Nematoda</taxon>
        <taxon>Enoplea</taxon>
        <taxon>Dorylaimia</taxon>
        <taxon>Trichinellida</taxon>
        <taxon>Trichuridae</taxon>
        <taxon>Trichuris</taxon>
    </lineage>
</organism>
<dbReference type="Gene3D" id="1.10.287.570">
    <property type="entry name" value="Helical hairpin bin"/>
    <property type="match status" value="1"/>
</dbReference>
<proteinExistence type="inferred from homology"/>
<evidence type="ECO:0000256" key="8">
    <source>
        <dbReference type="ARBA" id="ARBA00023136"/>
    </source>
</evidence>
<feature type="domain" description="Band 3 cytoplasmic" evidence="11">
    <location>
        <begin position="282"/>
        <end position="415"/>
    </location>
</feature>
<dbReference type="EMBL" id="KL363190">
    <property type="protein sequence ID" value="KFD57061.1"/>
    <property type="molecule type" value="Genomic_DNA"/>
</dbReference>
<dbReference type="GO" id="GO:0005886">
    <property type="term" value="C:plasma membrane"/>
    <property type="evidence" value="ECO:0007669"/>
    <property type="project" value="UniProtKB-SubCell"/>
</dbReference>